<keyword evidence="3" id="KW-0067">ATP-binding</keyword>
<dbReference type="SUPFAM" id="SSF55681">
    <property type="entry name" value="Class II aaRS and biotin synthetases"/>
    <property type="match status" value="1"/>
</dbReference>
<name>H5XIL5_9PSEU</name>
<dbReference type="OrthoDB" id="9807064at2"/>
<dbReference type="SUPFAM" id="SSF50037">
    <property type="entry name" value="C-terminal domain of transcriptional repressors"/>
    <property type="match status" value="1"/>
</dbReference>
<gene>
    <name evidence="7" type="ORF">SaccyDRAFT_0693</name>
</gene>
<reference evidence="7 8" key="1">
    <citation type="submission" date="2011-11" db="EMBL/GenBank/DDBJ databases">
        <title>The Noncontiguous Finished sequence of Saccharomonospora cyanea NA-134.</title>
        <authorList>
            <consortium name="US DOE Joint Genome Institute"/>
            <person name="Lucas S."/>
            <person name="Han J."/>
            <person name="Lapidus A."/>
            <person name="Cheng J.-F."/>
            <person name="Goodwin L."/>
            <person name="Pitluck S."/>
            <person name="Peters L."/>
            <person name="Ovchinnikova G."/>
            <person name="Lu M."/>
            <person name="Detter J.C."/>
            <person name="Han C."/>
            <person name="Tapia R."/>
            <person name="Land M."/>
            <person name="Hauser L."/>
            <person name="Kyrpides N."/>
            <person name="Ivanova N."/>
            <person name="Pagani I."/>
            <person name="Brambilla E.-M."/>
            <person name="Klenk H.-P."/>
            <person name="Woyke T."/>
        </authorList>
    </citation>
    <scope>NUCLEOTIDE SEQUENCE [LARGE SCALE GENOMIC DNA]</scope>
    <source>
        <strain evidence="7 8">NA-134</strain>
    </source>
</reference>
<dbReference type="NCBIfam" id="TIGR00121">
    <property type="entry name" value="birA_ligase"/>
    <property type="match status" value="1"/>
</dbReference>
<sequence>MAASRHIDVGRLRSRLLAPVGPYPSINVVTRTGSTNADLRAAVVEGEPDRTVLIAEEQTAGTGRRGRSWASPQGQGLYLSVLLRPAEVPMAALGSLAAVAGLALTDVAAEIGVDAVLKWPNDVLAGPNRAKCAGVLAEAVSSDEQAVVLGIGLNVLPVREHVRPGPGGLPATSLAEQGARVTDRTDLAALLLAALHERELPWRYARGDLAAAGLLDTYRERCATLGQQVRLEIAGGRSRLGMAVDIDTSGALVVDEEDGGRRTVFAADVVHLRTVPE</sequence>
<dbReference type="PROSITE" id="PS51733">
    <property type="entry name" value="BPL_LPL_CATALYTIC"/>
    <property type="match status" value="1"/>
</dbReference>
<dbReference type="EC" id="6.3.4.15" evidence="5"/>
<dbReference type="EMBL" id="CM001440">
    <property type="protein sequence ID" value="EHR59617.1"/>
    <property type="molecule type" value="Genomic_DNA"/>
</dbReference>
<keyword evidence="4" id="KW-0092">Biotin</keyword>
<dbReference type="Pfam" id="PF02237">
    <property type="entry name" value="BPL_C"/>
    <property type="match status" value="1"/>
</dbReference>
<dbReference type="Proteomes" id="UP000002791">
    <property type="component" value="Chromosome"/>
</dbReference>
<dbReference type="CDD" id="cd16442">
    <property type="entry name" value="BPL"/>
    <property type="match status" value="1"/>
</dbReference>
<evidence type="ECO:0000313" key="8">
    <source>
        <dbReference type="Proteomes" id="UP000002791"/>
    </source>
</evidence>
<dbReference type="Gene3D" id="2.30.30.100">
    <property type="match status" value="1"/>
</dbReference>
<dbReference type="RefSeq" id="WP_005453617.1">
    <property type="nucleotide sequence ID" value="NZ_CM001440.1"/>
</dbReference>
<dbReference type="Pfam" id="PF03099">
    <property type="entry name" value="BPL_LplA_LipB"/>
    <property type="match status" value="1"/>
</dbReference>
<evidence type="ECO:0000256" key="4">
    <source>
        <dbReference type="ARBA" id="ARBA00023267"/>
    </source>
</evidence>
<accession>H5XIL5</accession>
<evidence type="ECO:0000256" key="1">
    <source>
        <dbReference type="ARBA" id="ARBA00022598"/>
    </source>
</evidence>
<dbReference type="InterPro" id="IPR003142">
    <property type="entry name" value="BPL_C"/>
</dbReference>
<dbReference type="PANTHER" id="PTHR12835">
    <property type="entry name" value="BIOTIN PROTEIN LIGASE"/>
    <property type="match status" value="1"/>
</dbReference>
<keyword evidence="2" id="KW-0547">Nucleotide-binding</keyword>
<protein>
    <recommendedName>
        <fullName evidence="5">biotin--[biotin carboxyl-carrier protein] ligase</fullName>
        <ecNumber evidence="5">6.3.4.15</ecNumber>
    </recommendedName>
</protein>
<evidence type="ECO:0000256" key="2">
    <source>
        <dbReference type="ARBA" id="ARBA00022741"/>
    </source>
</evidence>
<feature type="domain" description="BPL/LPL catalytic" evidence="6">
    <location>
        <begin position="10"/>
        <end position="203"/>
    </location>
</feature>
<organism evidence="7 8">
    <name type="scientific">Saccharomonospora cyanea NA-134</name>
    <dbReference type="NCBI Taxonomy" id="882082"/>
    <lineage>
        <taxon>Bacteria</taxon>
        <taxon>Bacillati</taxon>
        <taxon>Actinomycetota</taxon>
        <taxon>Actinomycetes</taxon>
        <taxon>Pseudonocardiales</taxon>
        <taxon>Pseudonocardiaceae</taxon>
        <taxon>Saccharomonospora</taxon>
    </lineage>
</organism>
<dbReference type="GO" id="GO:0005737">
    <property type="term" value="C:cytoplasm"/>
    <property type="evidence" value="ECO:0007669"/>
    <property type="project" value="TreeGrafter"/>
</dbReference>
<dbReference type="PANTHER" id="PTHR12835:SF5">
    <property type="entry name" value="BIOTIN--PROTEIN LIGASE"/>
    <property type="match status" value="1"/>
</dbReference>
<evidence type="ECO:0000313" key="7">
    <source>
        <dbReference type="EMBL" id="EHR59617.1"/>
    </source>
</evidence>
<evidence type="ECO:0000256" key="3">
    <source>
        <dbReference type="ARBA" id="ARBA00022840"/>
    </source>
</evidence>
<dbReference type="GO" id="GO:0005524">
    <property type="term" value="F:ATP binding"/>
    <property type="evidence" value="ECO:0007669"/>
    <property type="project" value="UniProtKB-KW"/>
</dbReference>
<dbReference type="AlphaFoldDB" id="H5XIL5"/>
<dbReference type="InterPro" id="IPR008988">
    <property type="entry name" value="Transcriptional_repressor_C"/>
</dbReference>
<keyword evidence="8" id="KW-1185">Reference proteome</keyword>
<dbReference type="InterPro" id="IPR045864">
    <property type="entry name" value="aa-tRNA-synth_II/BPL/LPL"/>
</dbReference>
<proteinExistence type="predicted"/>
<dbReference type="Gene3D" id="3.30.930.10">
    <property type="entry name" value="Bira Bifunctional Protein, Domain 2"/>
    <property type="match status" value="1"/>
</dbReference>
<dbReference type="HOGENOM" id="CLU_051096_5_0_11"/>
<dbReference type="InterPro" id="IPR004143">
    <property type="entry name" value="BPL_LPL_catalytic"/>
</dbReference>
<dbReference type="eggNOG" id="COG0340">
    <property type="taxonomic scope" value="Bacteria"/>
</dbReference>
<keyword evidence="1 7" id="KW-0436">Ligase</keyword>
<dbReference type="STRING" id="882082.SaccyDRAFT_0693"/>
<dbReference type="InterPro" id="IPR004408">
    <property type="entry name" value="Biotin_CoA_COase_ligase"/>
</dbReference>
<evidence type="ECO:0000259" key="6">
    <source>
        <dbReference type="PROSITE" id="PS51733"/>
    </source>
</evidence>
<evidence type="ECO:0000256" key="5">
    <source>
        <dbReference type="ARBA" id="ARBA00024227"/>
    </source>
</evidence>
<dbReference type="GO" id="GO:0004077">
    <property type="term" value="F:biotin--[biotin carboxyl-carrier protein] ligase activity"/>
    <property type="evidence" value="ECO:0007669"/>
    <property type="project" value="UniProtKB-EC"/>
</dbReference>